<protein>
    <submittedName>
        <fullName evidence="7">Rhomboid family intramembrane serine protease</fullName>
    </submittedName>
</protein>
<keyword evidence="4 5" id="KW-0472">Membrane</keyword>
<feature type="transmembrane region" description="Helical" evidence="5">
    <location>
        <begin position="20"/>
        <end position="38"/>
    </location>
</feature>
<organism evidence="7 8">
    <name type="scientific">Porphyromonas pasteri</name>
    <dbReference type="NCBI Taxonomy" id="1583331"/>
    <lineage>
        <taxon>Bacteria</taxon>
        <taxon>Pseudomonadati</taxon>
        <taxon>Bacteroidota</taxon>
        <taxon>Bacteroidia</taxon>
        <taxon>Bacteroidales</taxon>
        <taxon>Porphyromonadaceae</taxon>
        <taxon>Porphyromonas</taxon>
    </lineage>
</organism>
<dbReference type="PANTHER" id="PTHR43066:SF11">
    <property type="entry name" value="PEPTIDASE S54 RHOMBOID DOMAIN-CONTAINING PROTEIN"/>
    <property type="match status" value="1"/>
</dbReference>
<comment type="subcellular location">
    <subcellularLocation>
        <location evidence="1">Membrane</location>
        <topology evidence="1">Multi-pass membrane protein</topology>
    </subcellularLocation>
</comment>
<evidence type="ECO:0000256" key="4">
    <source>
        <dbReference type="ARBA" id="ARBA00023136"/>
    </source>
</evidence>
<keyword evidence="8" id="KW-1185">Reference proteome</keyword>
<feature type="transmembrane region" description="Helical" evidence="5">
    <location>
        <begin position="148"/>
        <end position="170"/>
    </location>
</feature>
<keyword evidence="7" id="KW-0645">Protease</keyword>
<keyword evidence="3 5" id="KW-1133">Transmembrane helix</keyword>
<feature type="transmembrane region" description="Helical" evidence="5">
    <location>
        <begin position="99"/>
        <end position="118"/>
    </location>
</feature>
<dbReference type="Gene3D" id="1.20.1540.10">
    <property type="entry name" value="Rhomboid-like"/>
    <property type="match status" value="1"/>
</dbReference>
<dbReference type="PANTHER" id="PTHR43066">
    <property type="entry name" value="RHOMBOID-RELATED PROTEIN"/>
    <property type="match status" value="1"/>
</dbReference>
<evidence type="ECO:0000259" key="6">
    <source>
        <dbReference type="Pfam" id="PF01694"/>
    </source>
</evidence>
<keyword evidence="2 5" id="KW-0812">Transmembrane</keyword>
<evidence type="ECO:0000256" key="3">
    <source>
        <dbReference type="ARBA" id="ARBA00022989"/>
    </source>
</evidence>
<dbReference type="GO" id="GO:0006508">
    <property type="term" value="P:proteolysis"/>
    <property type="evidence" value="ECO:0007669"/>
    <property type="project" value="UniProtKB-KW"/>
</dbReference>
<dbReference type="EMBL" id="BMPU01000001">
    <property type="protein sequence ID" value="GGM50669.1"/>
    <property type="molecule type" value="Genomic_DNA"/>
</dbReference>
<dbReference type="Pfam" id="PF01694">
    <property type="entry name" value="Rhomboid"/>
    <property type="match status" value="1"/>
</dbReference>
<dbReference type="InterPro" id="IPR035952">
    <property type="entry name" value="Rhomboid-like_sf"/>
</dbReference>
<proteinExistence type="predicted"/>
<evidence type="ECO:0000313" key="7">
    <source>
        <dbReference type="EMBL" id="GGM50669.1"/>
    </source>
</evidence>
<gene>
    <name evidence="7" type="ORF">GCM10007088_06550</name>
</gene>
<dbReference type="RefSeq" id="WP_044123807.1">
    <property type="nucleotide sequence ID" value="NZ_BMPU01000001.1"/>
</dbReference>
<dbReference type="Proteomes" id="UP000653477">
    <property type="component" value="Unassembled WGS sequence"/>
</dbReference>
<accession>A0ABQ2H5R0</accession>
<keyword evidence="7" id="KW-0378">Hydrolase</keyword>
<feature type="transmembrane region" description="Helical" evidence="5">
    <location>
        <begin position="206"/>
        <end position="222"/>
    </location>
</feature>
<feature type="domain" description="Peptidase S54 rhomboid" evidence="6">
    <location>
        <begin position="55"/>
        <end position="223"/>
    </location>
</feature>
<comment type="caution">
    <text evidence="7">The sequence shown here is derived from an EMBL/GenBank/DDBJ whole genome shotgun (WGS) entry which is preliminary data.</text>
</comment>
<name>A0ABQ2H5R0_9PORP</name>
<dbReference type="SUPFAM" id="SSF144091">
    <property type="entry name" value="Rhomboid-like"/>
    <property type="match status" value="1"/>
</dbReference>
<dbReference type="GO" id="GO:0008233">
    <property type="term" value="F:peptidase activity"/>
    <property type="evidence" value="ECO:0007669"/>
    <property type="project" value="UniProtKB-KW"/>
</dbReference>
<evidence type="ECO:0000313" key="8">
    <source>
        <dbReference type="Proteomes" id="UP000653477"/>
    </source>
</evidence>
<sequence>MQQSSSAWTRWAPPVTRNLIVINFIIYFASVLLLRRGFDLAEVAGLHYFESSAFRVWQLLTYQFLHSTSSIEHVLSNMFALYMFGSSIEYFWGSKRYLIYYLLCGISAGLVQELSWYYELREVVQYASVQLPSGIVPLDTFLSMLNTVGASGAVFGILLASGVLFPNSYVLIGFAIPLKMKYFVFLYGAFELFAGIHNTWGQVAHFAHLGGMIGGAILIYLWRKKGVIR</sequence>
<evidence type="ECO:0000256" key="5">
    <source>
        <dbReference type="SAM" id="Phobius"/>
    </source>
</evidence>
<evidence type="ECO:0000256" key="1">
    <source>
        <dbReference type="ARBA" id="ARBA00004141"/>
    </source>
</evidence>
<dbReference type="InterPro" id="IPR022764">
    <property type="entry name" value="Peptidase_S54_rhomboid_dom"/>
</dbReference>
<reference evidence="8" key="1">
    <citation type="journal article" date="2019" name="Int. J. Syst. Evol. Microbiol.">
        <title>The Global Catalogue of Microorganisms (GCM) 10K type strain sequencing project: providing services to taxonomists for standard genome sequencing and annotation.</title>
        <authorList>
            <consortium name="The Broad Institute Genomics Platform"/>
            <consortium name="The Broad Institute Genome Sequencing Center for Infectious Disease"/>
            <person name="Wu L."/>
            <person name="Ma J."/>
        </authorList>
    </citation>
    <scope>NUCLEOTIDE SEQUENCE [LARGE SCALE GENOMIC DNA]</scope>
    <source>
        <strain evidence="8">JCM 30531</strain>
    </source>
</reference>
<evidence type="ECO:0000256" key="2">
    <source>
        <dbReference type="ARBA" id="ARBA00022692"/>
    </source>
</evidence>